<evidence type="ECO:0000313" key="2">
    <source>
        <dbReference type="EMBL" id="KAK9275375.1"/>
    </source>
</evidence>
<dbReference type="EMBL" id="JBBPBK010000011">
    <property type="protein sequence ID" value="KAK9275375.1"/>
    <property type="molecule type" value="Genomic_DNA"/>
</dbReference>
<feature type="compositionally biased region" description="Basic and acidic residues" evidence="1">
    <location>
        <begin position="130"/>
        <end position="140"/>
    </location>
</feature>
<feature type="region of interest" description="Disordered" evidence="1">
    <location>
        <begin position="129"/>
        <end position="248"/>
    </location>
</feature>
<feature type="compositionally biased region" description="Low complexity" evidence="1">
    <location>
        <begin position="191"/>
        <end position="234"/>
    </location>
</feature>
<dbReference type="AlphaFoldDB" id="A0AAP0RE86"/>
<feature type="compositionally biased region" description="Pro residues" evidence="1">
    <location>
        <begin position="181"/>
        <end position="190"/>
    </location>
</feature>
<comment type="caution">
    <text evidence="2">The sequence shown here is derived from an EMBL/GenBank/DDBJ whole genome shotgun (WGS) entry which is preliminary data.</text>
</comment>
<keyword evidence="3" id="KW-1185">Reference proteome</keyword>
<evidence type="ECO:0000256" key="1">
    <source>
        <dbReference type="SAM" id="MobiDB-lite"/>
    </source>
</evidence>
<name>A0AAP0RE86_LIQFO</name>
<reference evidence="2 3" key="1">
    <citation type="journal article" date="2024" name="Plant J.">
        <title>Genome sequences and population genomics reveal climatic adaptation and genomic divergence between two closely related sweetgum species.</title>
        <authorList>
            <person name="Xu W.Q."/>
            <person name="Ren C.Q."/>
            <person name="Zhang X.Y."/>
            <person name="Comes H.P."/>
            <person name="Liu X.H."/>
            <person name="Li Y.G."/>
            <person name="Kettle C.J."/>
            <person name="Jalonen R."/>
            <person name="Gaisberger H."/>
            <person name="Ma Y.Z."/>
            <person name="Qiu Y.X."/>
        </authorList>
    </citation>
    <scope>NUCLEOTIDE SEQUENCE [LARGE SCALE GENOMIC DNA]</scope>
    <source>
        <strain evidence="2">Hangzhou</strain>
    </source>
</reference>
<proteinExistence type="predicted"/>
<protein>
    <submittedName>
        <fullName evidence="2">Uncharacterized protein</fullName>
    </submittedName>
</protein>
<feature type="compositionally biased region" description="Low complexity" evidence="1">
    <location>
        <begin position="170"/>
        <end position="180"/>
    </location>
</feature>
<sequence length="370" mass="41172">MDPKTLGKGGRIKEGEWGEEEVERYLRGKGNMLFFFLRKIAGFILSFFTRNHQRSNRKTLNDSHPNHEDRGDYATLDESAAPSYNHQARLASPDVRIGIHGENYEKSGPSNSASKVGHLPQIPVAIQPRSTEEQNHEFHQKPKVIPPLPPPPRVLHSKSVDPGTERPVDSSLPSNPSPFSSQPPPFPFKPAPSSSQTPQSSLSLPLRPSSIQPPQFSSDPPPSSSRLPSSCSKPTLSPLTSNPTNQQKKENYVLFQTETPPIYEVPEEFKDLIKKNIVPGVLKKPVSPLTYKDYFAALLYAEDFYVEKTKAKGKLVPVMVGKNEYCRKTLDVNIPMGEHRDVGTLGVGLILRTQQQNAACKILRECAIRP</sequence>
<gene>
    <name evidence="2" type="ORF">L1049_022639</name>
</gene>
<accession>A0AAP0RE86</accession>
<dbReference type="Proteomes" id="UP001415857">
    <property type="component" value="Unassembled WGS sequence"/>
</dbReference>
<feature type="compositionally biased region" description="Polar residues" evidence="1">
    <location>
        <begin position="235"/>
        <end position="246"/>
    </location>
</feature>
<organism evidence="2 3">
    <name type="scientific">Liquidambar formosana</name>
    <name type="common">Formosan gum</name>
    <dbReference type="NCBI Taxonomy" id="63359"/>
    <lineage>
        <taxon>Eukaryota</taxon>
        <taxon>Viridiplantae</taxon>
        <taxon>Streptophyta</taxon>
        <taxon>Embryophyta</taxon>
        <taxon>Tracheophyta</taxon>
        <taxon>Spermatophyta</taxon>
        <taxon>Magnoliopsida</taxon>
        <taxon>eudicotyledons</taxon>
        <taxon>Gunneridae</taxon>
        <taxon>Pentapetalae</taxon>
        <taxon>Saxifragales</taxon>
        <taxon>Altingiaceae</taxon>
        <taxon>Liquidambar</taxon>
    </lineage>
</organism>
<feature type="compositionally biased region" description="Pro residues" evidence="1">
    <location>
        <begin position="144"/>
        <end position="153"/>
    </location>
</feature>
<evidence type="ECO:0000313" key="3">
    <source>
        <dbReference type="Proteomes" id="UP001415857"/>
    </source>
</evidence>